<evidence type="ECO:0008006" key="4">
    <source>
        <dbReference type="Google" id="ProtNLM"/>
    </source>
</evidence>
<evidence type="ECO:0000256" key="1">
    <source>
        <dbReference type="SAM" id="SignalP"/>
    </source>
</evidence>
<feature type="chain" id="PRO_5001647433" description="Carbohydrate-binding module family 35 protein" evidence="1">
    <location>
        <begin position="31"/>
        <end position="197"/>
    </location>
</feature>
<dbReference type="HOGENOM" id="CLU_081164_2_0_1"/>
<dbReference type="InParanoid" id="A0A067QBM9"/>
<sequence>MTGSSLATMSRQLSLSLNLLSFLVIYSTLAACAQTNRTIDDQFGDQVTALVPVYSPATAWKQGANCTDCLVNPLVSQAFKGTWHQGLHTAGDVESTVVTVSFRGTAVYAYCVLANTISYSNTPTNLNFRLNNTIVGTFVHTPDASTTFIYNVPVYVNTSIPNGLHTFEIEATGNTSLVMFDYLTYTYVTPNFLMRWR</sequence>
<keyword evidence="3" id="KW-1185">Reference proteome</keyword>
<feature type="signal peptide" evidence="1">
    <location>
        <begin position="1"/>
        <end position="30"/>
    </location>
</feature>
<name>A0A067QBM9_9AGAM</name>
<dbReference type="EMBL" id="KL197709">
    <property type="protein sequence ID" value="KDQ64448.1"/>
    <property type="molecule type" value="Genomic_DNA"/>
</dbReference>
<evidence type="ECO:0000313" key="3">
    <source>
        <dbReference type="Proteomes" id="UP000027265"/>
    </source>
</evidence>
<dbReference type="STRING" id="933084.A0A067QBM9"/>
<gene>
    <name evidence="2" type="ORF">JAAARDRAFT_28078</name>
</gene>
<accession>A0A067QBM9</accession>
<protein>
    <recommendedName>
        <fullName evidence="4">Carbohydrate-binding module family 35 protein</fullName>
    </recommendedName>
</protein>
<dbReference type="AlphaFoldDB" id="A0A067QBM9"/>
<dbReference type="Proteomes" id="UP000027265">
    <property type="component" value="Unassembled WGS sequence"/>
</dbReference>
<keyword evidence="1" id="KW-0732">Signal</keyword>
<dbReference type="Gene3D" id="2.60.120.260">
    <property type="entry name" value="Galactose-binding domain-like"/>
    <property type="match status" value="1"/>
</dbReference>
<organism evidence="2 3">
    <name type="scientific">Jaapia argillacea MUCL 33604</name>
    <dbReference type="NCBI Taxonomy" id="933084"/>
    <lineage>
        <taxon>Eukaryota</taxon>
        <taxon>Fungi</taxon>
        <taxon>Dikarya</taxon>
        <taxon>Basidiomycota</taxon>
        <taxon>Agaricomycotina</taxon>
        <taxon>Agaricomycetes</taxon>
        <taxon>Agaricomycetidae</taxon>
        <taxon>Jaapiales</taxon>
        <taxon>Jaapiaceae</taxon>
        <taxon>Jaapia</taxon>
    </lineage>
</organism>
<dbReference type="OrthoDB" id="2758521at2759"/>
<reference evidence="3" key="1">
    <citation type="journal article" date="2014" name="Proc. Natl. Acad. Sci. U.S.A.">
        <title>Extensive sampling of basidiomycete genomes demonstrates inadequacy of the white-rot/brown-rot paradigm for wood decay fungi.</title>
        <authorList>
            <person name="Riley R."/>
            <person name="Salamov A.A."/>
            <person name="Brown D.W."/>
            <person name="Nagy L.G."/>
            <person name="Floudas D."/>
            <person name="Held B.W."/>
            <person name="Levasseur A."/>
            <person name="Lombard V."/>
            <person name="Morin E."/>
            <person name="Otillar R."/>
            <person name="Lindquist E.A."/>
            <person name="Sun H."/>
            <person name="LaButti K.M."/>
            <person name="Schmutz J."/>
            <person name="Jabbour D."/>
            <person name="Luo H."/>
            <person name="Baker S.E."/>
            <person name="Pisabarro A.G."/>
            <person name="Walton J.D."/>
            <person name="Blanchette R.A."/>
            <person name="Henrissat B."/>
            <person name="Martin F."/>
            <person name="Cullen D."/>
            <person name="Hibbett D.S."/>
            <person name="Grigoriev I.V."/>
        </authorList>
    </citation>
    <scope>NUCLEOTIDE SEQUENCE [LARGE SCALE GENOMIC DNA]</scope>
    <source>
        <strain evidence="3">MUCL 33604</strain>
    </source>
</reference>
<proteinExistence type="predicted"/>
<evidence type="ECO:0000313" key="2">
    <source>
        <dbReference type="EMBL" id="KDQ64448.1"/>
    </source>
</evidence>